<evidence type="ECO:0000313" key="1">
    <source>
        <dbReference type="EMBL" id="KAL3611980.1"/>
    </source>
</evidence>
<dbReference type="EMBL" id="RCHU02000001">
    <property type="protein sequence ID" value="KAL3611980.1"/>
    <property type="molecule type" value="Genomic_DNA"/>
</dbReference>
<sequence>MLDGTIIKQRVIDEYKPQFCSICCMPGHTSNVCQKLNSSTKDTSAFGMIKQASTSPPSSSAEDNVHIVLNREVTEKCDTTCKELPPQQATHHASGGNVITLSNDSYGADTTGNGKPALVAKRNYMTQSKCLPYDIGHGIPSGKSRRKSRLKIVSYPPIGGTDCR</sequence>
<comment type="caution">
    <text evidence="1">The sequence shown here is derived from an EMBL/GenBank/DDBJ whole genome shotgun (WGS) entry which is preliminary data.</text>
</comment>
<reference evidence="1 2" key="1">
    <citation type="journal article" date="2024" name="Plant Biotechnol. J.">
        <title>Genome and CRISPR/Cas9 system of a widespread forest tree (Populus alba) in the world.</title>
        <authorList>
            <person name="Liu Y.J."/>
            <person name="Jiang P.F."/>
            <person name="Han X.M."/>
            <person name="Li X.Y."/>
            <person name="Wang H.M."/>
            <person name="Wang Y.J."/>
            <person name="Wang X.X."/>
            <person name="Zeng Q.Y."/>
        </authorList>
    </citation>
    <scope>NUCLEOTIDE SEQUENCE [LARGE SCALE GENOMIC DNA]</scope>
    <source>
        <strain evidence="2">cv. PAL-ZL1</strain>
    </source>
</reference>
<protein>
    <submittedName>
        <fullName evidence="1">Uncharacterized protein</fullName>
    </submittedName>
</protein>
<name>A0ACC4D4A6_POPAL</name>
<gene>
    <name evidence="1" type="ORF">D5086_003000</name>
</gene>
<accession>A0ACC4D4A6</accession>
<proteinExistence type="predicted"/>
<organism evidence="1 2">
    <name type="scientific">Populus alba</name>
    <name type="common">White poplar</name>
    <dbReference type="NCBI Taxonomy" id="43335"/>
    <lineage>
        <taxon>Eukaryota</taxon>
        <taxon>Viridiplantae</taxon>
        <taxon>Streptophyta</taxon>
        <taxon>Embryophyta</taxon>
        <taxon>Tracheophyta</taxon>
        <taxon>Spermatophyta</taxon>
        <taxon>Magnoliopsida</taxon>
        <taxon>eudicotyledons</taxon>
        <taxon>Gunneridae</taxon>
        <taxon>Pentapetalae</taxon>
        <taxon>rosids</taxon>
        <taxon>fabids</taxon>
        <taxon>Malpighiales</taxon>
        <taxon>Salicaceae</taxon>
        <taxon>Saliceae</taxon>
        <taxon>Populus</taxon>
    </lineage>
</organism>
<dbReference type="Proteomes" id="UP000309997">
    <property type="component" value="Unassembled WGS sequence"/>
</dbReference>
<keyword evidence="2" id="KW-1185">Reference proteome</keyword>
<evidence type="ECO:0000313" key="2">
    <source>
        <dbReference type="Proteomes" id="UP000309997"/>
    </source>
</evidence>